<dbReference type="PANTHER" id="PTHR30135">
    <property type="entry name" value="UNCHARACTERIZED PROTEIN YVCK-RELATED"/>
    <property type="match status" value="1"/>
</dbReference>
<evidence type="ECO:0000313" key="4">
    <source>
        <dbReference type="Proteomes" id="UP000243605"/>
    </source>
</evidence>
<dbReference type="InterPro" id="IPR010119">
    <property type="entry name" value="Gluconeogen_factor"/>
</dbReference>
<dbReference type="RefSeq" id="WP_091474796.1">
    <property type="nucleotide sequence ID" value="NZ_FOIT01000003.1"/>
</dbReference>
<sequence>MKKIKVTLLGGGTGLSVLARGLKSYPIDITAIVTVADDGGSTGRIRDKIDMPAPGDIRNVMSAMSDIEQQLSRLFRYRFKQDELDGHALGNLMLAAMYDMTGDFASAVRELSKLLNIKGEIIPSTNTGPQLVARMQDDSFIVGESYIPKVNKKIEEVYLSPKDSQATPAAIEAIKESDLIIFGPGSLYTSIIPNVLPVGMKEAIREATGVKVFVCNIMTQSGETNNYTVCDHIEAIEKHIGSATMDAVVLNHKEITKKISPFYEEQGVTPVRVDEHTLFSRNIEIITHDDLCEINEEGAVRHNNKVLAEVLYNIALEVTSTIEYKKK</sequence>
<dbReference type="InterPro" id="IPR002882">
    <property type="entry name" value="CofD"/>
</dbReference>
<evidence type="ECO:0000313" key="3">
    <source>
        <dbReference type="EMBL" id="SEW00729.1"/>
    </source>
</evidence>
<dbReference type="GO" id="GO:0043743">
    <property type="term" value="F:LPPG:FO 2-phospho-L-lactate transferase activity"/>
    <property type="evidence" value="ECO:0007669"/>
    <property type="project" value="InterPro"/>
</dbReference>
<dbReference type="InterPro" id="IPR038136">
    <property type="entry name" value="CofD-like_dom_sf"/>
</dbReference>
<dbReference type="OrthoDB" id="9783842at2"/>
<dbReference type="CDD" id="cd07187">
    <property type="entry name" value="YvcK_like"/>
    <property type="match status" value="1"/>
</dbReference>
<dbReference type="EMBL" id="FOIT01000003">
    <property type="protein sequence ID" value="SEW00729.1"/>
    <property type="molecule type" value="Genomic_DNA"/>
</dbReference>
<dbReference type="Proteomes" id="UP000243605">
    <property type="component" value="Unassembled WGS sequence"/>
</dbReference>
<proteinExistence type="inferred from homology"/>
<dbReference type="Gene3D" id="3.40.50.10680">
    <property type="entry name" value="CofD-like domains"/>
    <property type="match status" value="1"/>
</dbReference>
<keyword evidence="4" id="KW-1185">Reference proteome</keyword>
<evidence type="ECO:0000256" key="1">
    <source>
        <dbReference type="ARBA" id="ARBA00022490"/>
    </source>
</evidence>
<reference evidence="3 4" key="1">
    <citation type="submission" date="2016-10" db="EMBL/GenBank/DDBJ databases">
        <authorList>
            <person name="Varghese N."/>
            <person name="Submissions S."/>
        </authorList>
    </citation>
    <scope>NUCLEOTIDE SEQUENCE [LARGE SCALE GENOMIC DNA]</scope>
    <source>
        <strain evidence="3 4">IBRC-M10081</strain>
    </source>
</reference>
<dbReference type="GO" id="GO:0005737">
    <property type="term" value="C:cytoplasm"/>
    <property type="evidence" value="ECO:0007669"/>
    <property type="project" value="UniProtKB-SubCell"/>
</dbReference>
<organism evidence="3 4">
    <name type="scientific">Aliicoccus persicus</name>
    <dbReference type="NCBI Taxonomy" id="930138"/>
    <lineage>
        <taxon>Bacteria</taxon>
        <taxon>Bacillati</taxon>
        <taxon>Bacillota</taxon>
        <taxon>Bacilli</taxon>
        <taxon>Bacillales</taxon>
        <taxon>Staphylococcaceae</taxon>
        <taxon>Aliicoccus</taxon>
    </lineage>
</organism>
<gene>
    <name evidence="3" type="ORF">SAMN05192557_1185</name>
</gene>
<dbReference type="HAMAP" id="MF_00973">
    <property type="entry name" value="Gluconeogen_factor"/>
    <property type="match status" value="1"/>
</dbReference>
<dbReference type="Pfam" id="PF01933">
    <property type="entry name" value="CofD"/>
    <property type="match status" value="1"/>
</dbReference>
<name>A0A662Z343_9STAP</name>
<comment type="subcellular location">
    <subcellularLocation>
        <location evidence="2">Cytoplasm</location>
    </subcellularLocation>
</comment>
<dbReference type="AlphaFoldDB" id="A0A662Z343"/>
<keyword evidence="1 2" id="KW-0963">Cytoplasm</keyword>
<evidence type="ECO:0000256" key="2">
    <source>
        <dbReference type="HAMAP-Rule" id="MF_00973"/>
    </source>
</evidence>
<accession>A0A662Z343</accession>
<dbReference type="SUPFAM" id="SSF142338">
    <property type="entry name" value="CofD-like"/>
    <property type="match status" value="1"/>
</dbReference>
<protein>
    <recommendedName>
        <fullName evidence="2">Gluconeogenesis factor</fullName>
    </recommendedName>
</protein>
<dbReference type="NCBIfam" id="TIGR01826">
    <property type="entry name" value="CofD_related"/>
    <property type="match status" value="1"/>
</dbReference>
<dbReference type="GO" id="GO:0008360">
    <property type="term" value="P:regulation of cell shape"/>
    <property type="evidence" value="ECO:0007669"/>
    <property type="project" value="UniProtKB-UniRule"/>
</dbReference>
<dbReference type="PANTHER" id="PTHR30135:SF3">
    <property type="entry name" value="GLUCONEOGENESIS FACTOR-RELATED"/>
    <property type="match status" value="1"/>
</dbReference>
<comment type="function">
    <text evidence="2">Required for morphogenesis under gluconeogenic growth conditions.</text>
</comment>
<comment type="similarity">
    <text evidence="2">Belongs to the gluconeogenesis factor family.</text>
</comment>